<dbReference type="OrthoDB" id="5970528at2759"/>
<sequence length="445" mass="50631">MDHLIYLLLIIYSPLISTTPDPQAVIDAVMSESLRSNRVQACDGERITLQCPKNTHIQIETGFYGRVVPVEELCPERNGKSIPSRPFYDATCDVIHAQSRLSEMCNKRRKCTIIVDASTFQEDPCPSTSKYLQMSYRCTPVSFDGESFCSGTEIHLECREGRRLAIYSATYGRSPRGQPSFCDLPPKHLINTECSRDILPHVLSRCHAQTDCSLSINNDVMGNICPPSVSPYLHILFMCVNEEVFSEDAIKGELKSQKKLMMWNEKESIEWKRDEVNGSGEERVNDDGLSRETTSVFPPTREILHDASFTHNPTQSSFYPPTTSQTLVQVENQNAIGMAHDLMLIWRFLRENKEKVLLCTILSCSIALILLVLACILQQFCPKKDAKDPRVAYSIERSNLINRSHHLLDGHHHHSSFVEMADLGDDTYMRYSYHTPTRSIHYDFT</sequence>
<evidence type="ECO:0000313" key="2">
    <source>
        <dbReference type="Proteomes" id="UP000005239"/>
    </source>
</evidence>
<proteinExistence type="predicted"/>
<dbReference type="GO" id="GO:0030246">
    <property type="term" value="F:carbohydrate binding"/>
    <property type="evidence" value="ECO:0007669"/>
    <property type="project" value="InterPro"/>
</dbReference>
<dbReference type="Pfam" id="PF02140">
    <property type="entry name" value="SUEL_Lectin"/>
    <property type="match status" value="2"/>
</dbReference>
<dbReference type="Gene3D" id="2.60.120.740">
    <property type="match status" value="2"/>
</dbReference>
<dbReference type="PANTHER" id="PTHR46780">
    <property type="entry name" value="PROTEIN EVA-1"/>
    <property type="match status" value="1"/>
</dbReference>
<name>A0A2A6CBR4_PRIPA</name>
<keyword evidence="2" id="KW-1185">Reference proteome</keyword>
<dbReference type="PROSITE" id="PS50228">
    <property type="entry name" value="SUEL_LECTIN"/>
    <property type="match status" value="1"/>
</dbReference>
<dbReference type="EnsemblMetazoa" id="PPA40253.1">
    <property type="protein sequence ID" value="PPA40253.1"/>
    <property type="gene ID" value="WBGene00278622"/>
</dbReference>
<evidence type="ECO:0000313" key="1">
    <source>
        <dbReference type="EnsemblMetazoa" id="PPA40253.1"/>
    </source>
</evidence>
<reference evidence="1" key="2">
    <citation type="submission" date="2022-06" db="UniProtKB">
        <authorList>
            <consortium name="EnsemblMetazoa"/>
        </authorList>
    </citation>
    <scope>IDENTIFICATION</scope>
    <source>
        <strain evidence="1">PS312</strain>
    </source>
</reference>
<gene>
    <name evidence="1" type="primary">WBGene00278622</name>
</gene>
<protein>
    <submittedName>
        <fullName evidence="1">Eva-1</fullName>
    </submittedName>
</protein>
<dbReference type="AlphaFoldDB" id="A0A2A6CBR4"/>
<dbReference type="CDD" id="cd22829">
    <property type="entry name" value="Gal_Rha_Lectin_EVA1_EVA1C_rpt2"/>
    <property type="match status" value="1"/>
</dbReference>
<dbReference type="CDD" id="cd22828">
    <property type="entry name" value="Gal_Rha_Lectin_EVA1_EVA1C_rpt1"/>
    <property type="match status" value="1"/>
</dbReference>
<accession>A0A8R1UX18</accession>
<dbReference type="InterPro" id="IPR000922">
    <property type="entry name" value="Lectin_gal-bd_dom"/>
</dbReference>
<organism evidence="1 2">
    <name type="scientific">Pristionchus pacificus</name>
    <name type="common">Parasitic nematode worm</name>
    <dbReference type="NCBI Taxonomy" id="54126"/>
    <lineage>
        <taxon>Eukaryota</taxon>
        <taxon>Metazoa</taxon>
        <taxon>Ecdysozoa</taxon>
        <taxon>Nematoda</taxon>
        <taxon>Chromadorea</taxon>
        <taxon>Rhabditida</taxon>
        <taxon>Rhabditina</taxon>
        <taxon>Diplogasteromorpha</taxon>
        <taxon>Diplogasteroidea</taxon>
        <taxon>Neodiplogasteridae</taxon>
        <taxon>Pristionchus</taxon>
    </lineage>
</organism>
<dbReference type="Proteomes" id="UP000005239">
    <property type="component" value="Unassembled WGS sequence"/>
</dbReference>
<dbReference type="InterPro" id="IPR043159">
    <property type="entry name" value="Lectin_gal-bd_sf"/>
</dbReference>
<reference evidence="2" key="1">
    <citation type="journal article" date="2008" name="Nat. Genet.">
        <title>The Pristionchus pacificus genome provides a unique perspective on nematode lifestyle and parasitism.</title>
        <authorList>
            <person name="Dieterich C."/>
            <person name="Clifton S.W."/>
            <person name="Schuster L.N."/>
            <person name="Chinwalla A."/>
            <person name="Delehaunty K."/>
            <person name="Dinkelacker I."/>
            <person name="Fulton L."/>
            <person name="Fulton R."/>
            <person name="Godfrey J."/>
            <person name="Minx P."/>
            <person name="Mitreva M."/>
            <person name="Roeseler W."/>
            <person name="Tian H."/>
            <person name="Witte H."/>
            <person name="Yang S.P."/>
            <person name="Wilson R.K."/>
            <person name="Sommer R.J."/>
        </authorList>
    </citation>
    <scope>NUCLEOTIDE SEQUENCE [LARGE SCALE GENOMIC DNA]</scope>
    <source>
        <strain evidence="2">PS312</strain>
    </source>
</reference>
<accession>A0A2A6CBR4</accession>